<evidence type="ECO:0000313" key="11">
    <source>
        <dbReference type="Proteomes" id="UP001160483"/>
    </source>
</evidence>
<proteinExistence type="inferred from homology"/>
<keyword evidence="6" id="KW-0067">ATP-binding</keyword>
<dbReference type="SMART" id="SM00220">
    <property type="entry name" value="S_TKc"/>
    <property type="match status" value="1"/>
</dbReference>
<dbReference type="Proteomes" id="UP001160483">
    <property type="component" value="Unassembled WGS sequence"/>
</dbReference>
<keyword evidence="2" id="KW-0723">Serine/threonine-protein kinase</keyword>
<evidence type="ECO:0000256" key="1">
    <source>
        <dbReference type="ARBA" id="ARBA00008867"/>
    </source>
</evidence>
<evidence type="ECO:0000313" key="9">
    <source>
        <dbReference type="EMBL" id="CAH0520341.1"/>
    </source>
</evidence>
<dbReference type="PROSITE" id="PS00108">
    <property type="entry name" value="PROTEIN_KINASE_ST"/>
    <property type="match status" value="1"/>
</dbReference>
<feature type="domain" description="Protein kinase" evidence="7">
    <location>
        <begin position="1"/>
        <end position="174"/>
    </location>
</feature>
<accession>A0AAU9KNX2</accession>
<dbReference type="Proteomes" id="UP001158986">
    <property type="component" value="Unassembled WGS sequence"/>
</dbReference>
<evidence type="ECO:0000313" key="8">
    <source>
        <dbReference type="EMBL" id="CAH0474625.1"/>
    </source>
</evidence>
<dbReference type="PANTHER" id="PTHR24058:SF22">
    <property type="entry name" value="DUAL SPECIFICITY TYROSINE-PHOSPHORYLATION-REGULATED KINASE 4"/>
    <property type="match status" value="1"/>
</dbReference>
<keyword evidence="4" id="KW-0547">Nucleotide-binding</keyword>
<dbReference type="Gene3D" id="3.30.200.20">
    <property type="entry name" value="Phosphorylase Kinase, domain 1"/>
    <property type="match status" value="2"/>
</dbReference>
<dbReference type="EMBL" id="CAKKTJ010000112">
    <property type="protein sequence ID" value="CAH0474625.1"/>
    <property type="molecule type" value="Genomic_DNA"/>
</dbReference>
<evidence type="ECO:0000313" key="10">
    <source>
        <dbReference type="Proteomes" id="UP001158986"/>
    </source>
</evidence>
<dbReference type="GO" id="GO:0005737">
    <property type="term" value="C:cytoplasm"/>
    <property type="evidence" value="ECO:0007669"/>
    <property type="project" value="TreeGrafter"/>
</dbReference>
<dbReference type="InterPro" id="IPR000719">
    <property type="entry name" value="Prot_kinase_dom"/>
</dbReference>
<dbReference type="EMBL" id="CAKLCB010000350">
    <property type="protein sequence ID" value="CAH0520341.1"/>
    <property type="molecule type" value="Genomic_DNA"/>
</dbReference>
<dbReference type="InterPro" id="IPR011009">
    <property type="entry name" value="Kinase-like_dom_sf"/>
</dbReference>
<name>A0AAU9KNX2_9STRA</name>
<sequence length="174" mass="19918">MPLYGDEEVVIQHVEESDEMSAELCNDGYDDDNGDYLVLMGDHLAFHYEVLSALGQGSFGQALKEVCLLAQLQREAVACDEDPHIVHLEEHFWFRNHVCIAFEVLGTNLYDFLRMRHFRGVAMSSVRTVGKQLAQALKFLKLQQVIHCDLKPENVVLMQYVGQEMCRTQTVWPT</sequence>
<dbReference type="AlphaFoldDB" id="A0AAU9KNX2"/>
<dbReference type="InterPro" id="IPR008271">
    <property type="entry name" value="Ser/Thr_kinase_AS"/>
</dbReference>
<dbReference type="SUPFAM" id="SSF56112">
    <property type="entry name" value="Protein kinase-like (PK-like)"/>
    <property type="match status" value="1"/>
</dbReference>
<comment type="caution">
    <text evidence="8">The sequence shown here is derived from an EMBL/GenBank/DDBJ whole genome shotgun (WGS) entry which is preliminary data.</text>
</comment>
<evidence type="ECO:0000256" key="5">
    <source>
        <dbReference type="ARBA" id="ARBA00022777"/>
    </source>
</evidence>
<evidence type="ECO:0000256" key="6">
    <source>
        <dbReference type="ARBA" id="ARBA00022840"/>
    </source>
</evidence>
<organism evidence="8 11">
    <name type="scientific">Peronospora belbahrii</name>
    <dbReference type="NCBI Taxonomy" id="622444"/>
    <lineage>
        <taxon>Eukaryota</taxon>
        <taxon>Sar</taxon>
        <taxon>Stramenopiles</taxon>
        <taxon>Oomycota</taxon>
        <taxon>Peronosporomycetes</taxon>
        <taxon>Peronosporales</taxon>
        <taxon>Peronosporaceae</taxon>
        <taxon>Peronospora</taxon>
    </lineage>
</organism>
<dbReference type="GO" id="GO:0005856">
    <property type="term" value="C:cytoskeleton"/>
    <property type="evidence" value="ECO:0007669"/>
    <property type="project" value="TreeGrafter"/>
</dbReference>
<dbReference type="PANTHER" id="PTHR24058">
    <property type="entry name" value="DUAL SPECIFICITY PROTEIN KINASE"/>
    <property type="match status" value="1"/>
</dbReference>
<evidence type="ECO:0000256" key="2">
    <source>
        <dbReference type="ARBA" id="ARBA00022527"/>
    </source>
</evidence>
<comment type="similarity">
    <text evidence="1">Belongs to the protein kinase superfamily. CMGC Ser/Thr protein kinase family. MNB/DYRK subfamily.</text>
</comment>
<reference evidence="8 10" key="1">
    <citation type="submission" date="2021-11" db="EMBL/GenBank/DDBJ databases">
        <authorList>
            <person name="Islam A."/>
            <person name="Islam S."/>
            <person name="Flora M.S."/>
            <person name="Rahman M."/>
            <person name="Ziaur R.M."/>
            <person name="Epstein J.H."/>
            <person name="Hassan M."/>
            <person name="Klassen M."/>
            <person name="Woodard K."/>
            <person name="Webb A."/>
            <person name="Webby R.J."/>
            <person name="El Zowalaty M.E."/>
        </authorList>
    </citation>
    <scope>NUCLEOTIDE SEQUENCE</scope>
    <source>
        <strain evidence="9">Pbs1</strain>
        <strain evidence="8">Pbs3</strain>
    </source>
</reference>
<keyword evidence="3" id="KW-0808">Transferase</keyword>
<protein>
    <recommendedName>
        <fullName evidence="7">Protein kinase domain-containing protein</fullName>
    </recommendedName>
</protein>
<evidence type="ECO:0000259" key="7">
    <source>
        <dbReference type="PROSITE" id="PS50011"/>
    </source>
</evidence>
<dbReference type="GO" id="GO:0005524">
    <property type="term" value="F:ATP binding"/>
    <property type="evidence" value="ECO:0007669"/>
    <property type="project" value="UniProtKB-KW"/>
</dbReference>
<evidence type="ECO:0000256" key="4">
    <source>
        <dbReference type="ARBA" id="ARBA00022741"/>
    </source>
</evidence>
<dbReference type="Gene3D" id="1.10.510.10">
    <property type="entry name" value="Transferase(Phosphotransferase) domain 1"/>
    <property type="match status" value="1"/>
</dbReference>
<dbReference type="Pfam" id="PF00069">
    <property type="entry name" value="Pkinase"/>
    <property type="match status" value="1"/>
</dbReference>
<dbReference type="PROSITE" id="PS50011">
    <property type="entry name" value="PROTEIN_KINASE_DOM"/>
    <property type="match status" value="1"/>
</dbReference>
<keyword evidence="10" id="KW-1185">Reference proteome</keyword>
<evidence type="ECO:0000256" key="3">
    <source>
        <dbReference type="ARBA" id="ARBA00022679"/>
    </source>
</evidence>
<dbReference type="InterPro" id="IPR050494">
    <property type="entry name" value="Ser_Thr_dual-spec_kinase"/>
</dbReference>
<keyword evidence="5" id="KW-0418">Kinase</keyword>
<gene>
    <name evidence="9" type="ORF">PBS001_LOCUS6826</name>
    <name evidence="8" type="ORF">PBS003_LOCUS1469</name>
</gene>
<dbReference type="GO" id="GO:0004674">
    <property type="term" value="F:protein serine/threonine kinase activity"/>
    <property type="evidence" value="ECO:0007669"/>
    <property type="project" value="UniProtKB-KW"/>
</dbReference>